<dbReference type="AlphaFoldDB" id="A0A8J4ADM3"/>
<evidence type="ECO:0000313" key="1">
    <source>
        <dbReference type="EMBL" id="GIL29113.1"/>
    </source>
</evidence>
<keyword evidence="2" id="KW-1185">Reference proteome</keyword>
<gene>
    <name evidence="1" type="ORF">NUM_43670</name>
</gene>
<dbReference type="Proteomes" id="UP000614996">
    <property type="component" value="Unassembled WGS sequence"/>
</dbReference>
<evidence type="ECO:0000313" key="2">
    <source>
        <dbReference type="Proteomes" id="UP000614996"/>
    </source>
</evidence>
<accession>A0A8J4ADM3</accession>
<dbReference type="RefSeq" id="WP_207126793.1">
    <property type="nucleotide sequence ID" value="NZ_BOPO01000084.1"/>
</dbReference>
<dbReference type="EMBL" id="BOPO01000084">
    <property type="protein sequence ID" value="GIL29113.1"/>
    <property type="molecule type" value="Genomic_DNA"/>
</dbReference>
<name>A0A8J4ADM3_9ACTN</name>
<organism evidence="1 2">
    <name type="scientific">Actinocatenispora comari</name>
    <dbReference type="NCBI Taxonomy" id="2807577"/>
    <lineage>
        <taxon>Bacteria</taxon>
        <taxon>Bacillati</taxon>
        <taxon>Actinomycetota</taxon>
        <taxon>Actinomycetes</taxon>
        <taxon>Micromonosporales</taxon>
        <taxon>Micromonosporaceae</taxon>
        <taxon>Actinocatenispora</taxon>
    </lineage>
</organism>
<sequence>MTHTDTDLAELVHQITDTLATAFTAMAIADEEIDRAAREHPADADLLYHALTLLVPTHSLMATGHLLRAHCRELLRRVVNAEDTRPGTAAEVCCVCHDISLATPLSSPAVGLYMRMWTAAGLPSTAIDTGDAAHHETLEAERIDELEADTRRRLAVADRHLSAVSCTGSHHGRTVSCRFAEVHGD</sequence>
<comment type="caution">
    <text evidence="1">The sequence shown here is derived from an EMBL/GenBank/DDBJ whole genome shotgun (WGS) entry which is preliminary data.</text>
</comment>
<protein>
    <submittedName>
        <fullName evidence="1">Uncharacterized protein</fullName>
    </submittedName>
</protein>
<reference evidence="2" key="1">
    <citation type="journal article" date="2021" name="Int. J. Syst. Evol. Microbiol.">
        <title>Actinocatenispora comari sp. nov., an endophytic actinomycete isolated from aerial parts of Comarum salesowianum.</title>
        <authorList>
            <person name="Oyunbileg N."/>
            <person name="Iizaka Y."/>
            <person name="Hamada M."/>
            <person name="Davaapurev B.O."/>
            <person name="Fukumoto A."/>
            <person name="Tsetseg B."/>
            <person name="Kato F."/>
            <person name="Tamura T."/>
            <person name="Batkhuu J."/>
            <person name="Anzai Y."/>
        </authorList>
    </citation>
    <scope>NUCLEOTIDE SEQUENCE [LARGE SCALE GENOMIC DNA]</scope>
    <source>
        <strain evidence="2">NUM-2625</strain>
    </source>
</reference>
<proteinExistence type="predicted"/>